<dbReference type="Proteomes" id="UP001488805">
    <property type="component" value="Unassembled WGS sequence"/>
</dbReference>
<sequence>MGHQLERRVRHRPGSRFILTEKTRSRRSECGPVCSGSGYRPLVFRGKHTQMETEKPPQSLRLHTTMSSKDTKYRAVTVGPAAGTGPV</sequence>
<reference evidence="2 3" key="1">
    <citation type="journal article" date="2024" name="Genome Biol. Evol.">
        <title>Chromosome-level genome assembly of the viviparous eelpout Zoarces viviparus.</title>
        <authorList>
            <person name="Fuhrmann N."/>
            <person name="Brasseur M.V."/>
            <person name="Bakowski C.E."/>
            <person name="Podsiadlowski L."/>
            <person name="Prost S."/>
            <person name="Krehenwinkel H."/>
            <person name="Mayer C."/>
        </authorList>
    </citation>
    <scope>NUCLEOTIDE SEQUENCE [LARGE SCALE GENOMIC DNA]</scope>
    <source>
        <strain evidence="2">NO-MEL_2022_Ind0_liver</strain>
    </source>
</reference>
<feature type="region of interest" description="Disordered" evidence="1">
    <location>
        <begin position="65"/>
        <end position="87"/>
    </location>
</feature>
<name>A0AAW1FUI5_ZOAVI</name>
<accession>A0AAW1FUI5</accession>
<gene>
    <name evidence="2" type="ORF">VZT92_003557</name>
</gene>
<evidence type="ECO:0000313" key="2">
    <source>
        <dbReference type="EMBL" id="KAK9538384.1"/>
    </source>
</evidence>
<dbReference type="EMBL" id="JBCEZU010000023">
    <property type="protein sequence ID" value="KAK9538384.1"/>
    <property type="molecule type" value="Genomic_DNA"/>
</dbReference>
<evidence type="ECO:0000256" key="1">
    <source>
        <dbReference type="SAM" id="MobiDB-lite"/>
    </source>
</evidence>
<organism evidence="2 3">
    <name type="scientific">Zoarces viviparus</name>
    <name type="common">Viviparous eelpout</name>
    <name type="synonym">Blennius viviparus</name>
    <dbReference type="NCBI Taxonomy" id="48416"/>
    <lineage>
        <taxon>Eukaryota</taxon>
        <taxon>Metazoa</taxon>
        <taxon>Chordata</taxon>
        <taxon>Craniata</taxon>
        <taxon>Vertebrata</taxon>
        <taxon>Euteleostomi</taxon>
        <taxon>Actinopterygii</taxon>
        <taxon>Neopterygii</taxon>
        <taxon>Teleostei</taxon>
        <taxon>Neoteleostei</taxon>
        <taxon>Acanthomorphata</taxon>
        <taxon>Eupercaria</taxon>
        <taxon>Perciformes</taxon>
        <taxon>Cottioidei</taxon>
        <taxon>Zoarcales</taxon>
        <taxon>Zoarcidae</taxon>
        <taxon>Zoarcinae</taxon>
        <taxon>Zoarces</taxon>
    </lineage>
</organism>
<comment type="caution">
    <text evidence="2">The sequence shown here is derived from an EMBL/GenBank/DDBJ whole genome shotgun (WGS) entry which is preliminary data.</text>
</comment>
<dbReference type="AlphaFoldDB" id="A0AAW1FUI5"/>
<keyword evidence="3" id="KW-1185">Reference proteome</keyword>
<proteinExistence type="predicted"/>
<protein>
    <submittedName>
        <fullName evidence="2">Uncharacterized protein</fullName>
    </submittedName>
</protein>
<evidence type="ECO:0000313" key="3">
    <source>
        <dbReference type="Proteomes" id="UP001488805"/>
    </source>
</evidence>